<reference evidence="12 13" key="1">
    <citation type="submission" date="2018-06" db="EMBL/GenBank/DDBJ databases">
        <title>Extensive metabolic versatility and redundancy in microbially diverse, dynamic hydrothermal sediments.</title>
        <authorList>
            <person name="Dombrowski N."/>
            <person name="Teske A."/>
            <person name="Baker B.J."/>
        </authorList>
    </citation>
    <scope>NUCLEOTIDE SEQUENCE [LARGE SCALE GENOMIC DNA]</scope>
    <source>
        <strain evidence="12">B30_G17</strain>
    </source>
</reference>
<dbReference type="SUPFAM" id="SSF116742">
    <property type="entry name" value="eIF2alpha middle domain-like"/>
    <property type="match status" value="1"/>
</dbReference>
<dbReference type="InterPro" id="IPR012340">
    <property type="entry name" value="NA-bd_OB-fold"/>
</dbReference>
<evidence type="ECO:0000256" key="10">
    <source>
        <dbReference type="HAMAP-Rule" id="MF_00231"/>
    </source>
</evidence>
<dbReference type="SUPFAM" id="SSF50249">
    <property type="entry name" value="Nucleic acid-binding proteins"/>
    <property type="match status" value="1"/>
</dbReference>
<dbReference type="InterPro" id="IPR003029">
    <property type="entry name" value="S1_domain"/>
</dbReference>
<accession>A0A497EWA5</accession>
<dbReference type="InterPro" id="IPR024055">
    <property type="entry name" value="TIF2_asu_C"/>
</dbReference>
<evidence type="ECO:0000256" key="6">
    <source>
        <dbReference type="ARBA" id="ARBA00022884"/>
    </source>
</evidence>
<evidence type="ECO:0000256" key="3">
    <source>
        <dbReference type="ARBA" id="ARBA00011243"/>
    </source>
</evidence>
<evidence type="ECO:0000313" key="12">
    <source>
        <dbReference type="EMBL" id="RLE51436.1"/>
    </source>
</evidence>
<proteinExistence type="inferred from homology"/>
<comment type="subunit">
    <text evidence="3 10">Heterotrimer composed of an alpha, a beta and a gamma chain.</text>
</comment>
<dbReference type="Gene3D" id="1.10.150.190">
    <property type="entry name" value="Translation initiation factor 2, subunit 1, domain 2"/>
    <property type="match status" value="1"/>
</dbReference>
<evidence type="ECO:0000256" key="5">
    <source>
        <dbReference type="ARBA" id="ARBA00022540"/>
    </source>
</evidence>
<dbReference type="Gene3D" id="2.40.50.140">
    <property type="entry name" value="Nucleic acid-binding proteins"/>
    <property type="match status" value="1"/>
</dbReference>
<dbReference type="FunFam" id="3.30.70.1130:FF:000002">
    <property type="entry name" value="Translation initiation factor 2 subunit alpha"/>
    <property type="match status" value="1"/>
</dbReference>
<dbReference type="GO" id="GO:0043022">
    <property type="term" value="F:ribosome binding"/>
    <property type="evidence" value="ECO:0007669"/>
    <property type="project" value="TreeGrafter"/>
</dbReference>
<dbReference type="AlphaFoldDB" id="A0A497EWA5"/>
<dbReference type="EMBL" id="QMQY01000002">
    <property type="protein sequence ID" value="RLE51436.1"/>
    <property type="molecule type" value="Genomic_DNA"/>
</dbReference>
<dbReference type="Proteomes" id="UP000281962">
    <property type="component" value="Unassembled WGS sequence"/>
</dbReference>
<gene>
    <name evidence="10" type="primary">eif2a</name>
    <name evidence="12" type="ORF">DRJ21_00110</name>
</gene>
<dbReference type="SMART" id="SM00316">
    <property type="entry name" value="S1"/>
    <property type="match status" value="1"/>
</dbReference>
<comment type="function">
    <text evidence="1 10">eIF-2 functions in the early steps of protein synthesis by forming a ternary complex with GTP and initiator tRNA.</text>
</comment>
<dbReference type="Pfam" id="PF00575">
    <property type="entry name" value="S1"/>
    <property type="match status" value="1"/>
</dbReference>
<dbReference type="CDD" id="cd04452">
    <property type="entry name" value="S1_IF2_alpha"/>
    <property type="match status" value="1"/>
</dbReference>
<dbReference type="PROSITE" id="PS50126">
    <property type="entry name" value="S1"/>
    <property type="match status" value="1"/>
</dbReference>
<comment type="caution">
    <text evidence="12">The sequence shown here is derived from an EMBL/GenBank/DDBJ whole genome shotgun (WGS) entry which is preliminary data.</text>
</comment>
<dbReference type="InterPro" id="IPR024054">
    <property type="entry name" value="TIF2_asu_middle_sf"/>
</dbReference>
<keyword evidence="6 10" id="KW-0694">RNA-binding</keyword>
<evidence type="ECO:0000259" key="11">
    <source>
        <dbReference type="PROSITE" id="PS50126"/>
    </source>
</evidence>
<dbReference type="PANTHER" id="PTHR10602:SF0">
    <property type="entry name" value="EUKARYOTIC TRANSLATION INITIATION FACTOR 2 SUBUNIT 1"/>
    <property type="match status" value="1"/>
</dbReference>
<keyword evidence="5 10" id="KW-0396">Initiation factor</keyword>
<dbReference type="InterPro" id="IPR044126">
    <property type="entry name" value="S1_IF2_alpha"/>
</dbReference>
<dbReference type="NCBIfam" id="NF003062">
    <property type="entry name" value="PRK03987.1-1"/>
    <property type="match status" value="1"/>
</dbReference>
<dbReference type="GO" id="GO:0003743">
    <property type="term" value="F:translation initiation factor activity"/>
    <property type="evidence" value="ECO:0007669"/>
    <property type="project" value="UniProtKB-UniRule"/>
</dbReference>
<dbReference type="NCBIfam" id="NF003064">
    <property type="entry name" value="PRK03987.1-4"/>
    <property type="match status" value="1"/>
</dbReference>
<protein>
    <recommendedName>
        <fullName evidence="4 10">Translation initiation factor 2 subunit alpha</fullName>
    </recommendedName>
    <alternativeName>
        <fullName evidence="8 10">aIF2-alpha</fullName>
    </alternativeName>
    <alternativeName>
        <fullName evidence="9 10">eIF-2-alpha</fullName>
    </alternativeName>
</protein>
<dbReference type="PANTHER" id="PTHR10602">
    <property type="entry name" value="EUKARYOTIC TRANSLATION INITIATION FACTOR 2 SUBUNIT 1"/>
    <property type="match status" value="1"/>
</dbReference>
<dbReference type="HAMAP" id="MF_00231">
    <property type="entry name" value="eIF_2_alpha"/>
    <property type="match status" value="1"/>
</dbReference>
<dbReference type="InterPro" id="IPR022964">
    <property type="entry name" value="TIF2_asu_arc"/>
</dbReference>
<evidence type="ECO:0000256" key="1">
    <source>
        <dbReference type="ARBA" id="ARBA00003323"/>
    </source>
</evidence>
<evidence type="ECO:0000256" key="9">
    <source>
        <dbReference type="ARBA" id="ARBA00033333"/>
    </source>
</evidence>
<dbReference type="Pfam" id="PF07541">
    <property type="entry name" value="EIF_2_alpha"/>
    <property type="match status" value="1"/>
</dbReference>
<comment type="similarity">
    <text evidence="2 10">Belongs to the eIF-2-alpha family.</text>
</comment>
<dbReference type="InterPro" id="IPR011488">
    <property type="entry name" value="TIF_2_asu"/>
</dbReference>
<evidence type="ECO:0000256" key="4">
    <source>
        <dbReference type="ARBA" id="ARBA00013678"/>
    </source>
</evidence>
<dbReference type="FunFam" id="2.40.50.140:FF:000015">
    <property type="entry name" value="Eukaryotic translation initiation factor 2 subunit alpha"/>
    <property type="match status" value="1"/>
</dbReference>
<dbReference type="SUPFAM" id="SSF110993">
    <property type="entry name" value="eIF-2-alpha, C-terminal domain"/>
    <property type="match status" value="1"/>
</dbReference>
<keyword evidence="7 10" id="KW-0648">Protein biosynthesis</keyword>
<evidence type="ECO:0000313" key="13">
    <source>
        <dbReference type="Proteomes" id="UP000281962"/>
    </source>
</evidence>
<feature type="domain" description="S1 motif" evidence="11">
    <location>
        <begin position="12"/>
        <end position="83"/>
    </location>
</feature>
<organism evidence="12 13">
    <name type="scientific">Thermoproteota archaeon</name>
    <dbReference type="NCBI Taxonomy" id="2056631"/>
    <lineage>
        <taxon>Archaea</taxon>
        <taxon>Thermoproteota</taxon>
    </lineage>
</organism>
<evidence type="ECO:0000256" key="7">
    <source>
        <dbReference type="ARBA" id="ARBA00022917"/>
    </source>
</evidence>
<dbReference type="GO" id="GO:0003723">
    <property type="term" value="F:RNA binding"/>
    <property type="evidence" value="ECO:0007669"/>
    <property type="project" value="UniProtKB-UniRule"/>
</dbReference>
<evidence type="ECO:0000256" key="8">
    <source>
        <dbReference type="ARBA" id="ARBA00030860"/>
    </source>
</evidence>
<sequence length="263" mass="29530">MVRRRRPLPEVGELVMATVDTVFDRGAYVLLDEYGGIEGYVPIGEVSSSWVHNIRDFLREGRKVVLKVIRVDERKGHVDLSLRRVTDKERKEKLLEWKRAQRAEKLLELAAERLGKTLDDAYEEAGWIMEDVFGEIFAGFEAAAMEGEISLIKAGVPEKWAKILAELAKAYIEISEVKISGILQLTSKASDGVERIRKALMSAIESLKNHNVKYRIYTIGAPRYRIDIIAKNYQIAEAALSVAVKAALNAIKELGGEGSFTRI</sequence>
<name>A0A497EWA5_9CREN</name>
<dbReference type="Gene3D" id="3.30.70.1130">
    <property type="entry name" value="EIF_2_alpha"/>
    <property type="match status" value="1"/>
</dbReference>
<evidence type="ECO:0000256" key="2">
    <source>
        <dbReference type="ARBA" id="ARBA00007223"/>
    </source>
</evidence>